<keyword evidence="2" id="KW-0698">rRNA processing</keyword>
<dbReference type="InterPro" id="IPR048897">
    <property type="entry name" value="Nol11_C"/>
</dbReference>
<sequence>MAAILHEASVFCVDFHLKNLLGVTEDKEDNVLITCRGVVKRYHVKERRQLQCWTAKSWHLFTSAAVYNPASDKITAIIGNTSLIQWRHDTEDIEKAKKLNFETSIHQLFMSDGTLYILFSTGQVEEVSVAMKSRKEMKPGFLSAHDTIRHAELIKGTKYLLLVVESERNVLRLYKIQMDNSSSAPVMNCPLSLDDARLTGVCVLSSGKLFTLWSTGDLYTFDLENDYADMLPGQKHAEEGSVVAAKNAKMLELSPSHIVIIGLDRQDEGGIMVLRDIRFGISISVRKLKMYHNPPLAWVVSQGVVVAEGASLSWIPFTVQESNLATVFATKVFETQGSASEVCHSWVKNRNQNESQEVPAAAVKNVYCNKTNALSKVIGELDRGSLSESLLASEVIKCLIDKKNLKLLNEAVNVFTDIPESGLIDVLMYYLQCKDMHFAGIIDVPQLLLEIEPLDKDGDKIVCPFSSEKAYFINGILQKPFTDVELLKVLSKIPFDNAVMLIQYLHYLVASGEAVVASSGSQTLSLCQAGEWLGLLLDINYHQLVISSEITVHRLLLSCFDSTTIMCKFLEHLMDTGPLMQCVLKGNPLPLCSHTSKPYFLERLVLTKKGSGE</sequence>
<dbReference type="EMBL" id="JAWQEG010002098">
    <property type="protein sequence ID" value="KAK3874491.1"/>
    <property type="molecule type" value="Genomic_DNA"/>
</dbReference>
<protein>
    <recommendedName>
        <fullName evidence="11">Nucleolar protein 11</fullName>
    </recommendedName>
</protein>
<keyword evidence="6" id="KW-0539">Nucleus</keyword>
<comment type="subcellular location">
    <subcellularLocation>
        <location evidence="1">Nucleus</location>
        <location evidence="1">Nucleolus</location>
    </subcellularLocation>
</comment>
<proteinExistence type="predicted"/>
<evidence type="ECO:0000256" key="3">
    <source>
        <dbReference type="ARBA" id="ARBA00023015"/>
    </source>
</evidence>
<evidence type="ECO:0000256" key="2">
    <source>
        <dbReference type="ARBA" id="ARBA00022552"/>
    </source>
</evidence>
<gene>
    <name evidence="9" type="ORF">Pcinc_020576</name>
</gene>
<evidence type="ECO:0000313" key="10">
    <source>
        <dbReference type="Proteomes" id="UP001286313"/>
    </source>
</evidence>
<dbReference type="Pfam" id="PF08168">
    <property type="entry name" value="NOL11_N"/>
    <property type="match status" value="1"/>
</dbReference>
<comment type="caution">
    <text evidence="9">The sequence shown here is derived from an EMBL/GenBank/DDBJ whole genome shotgun (WGS) entry which is preliminary data.</text>
</comment>
<keyword evidence="4" id="KW-0010">Activator</keyword>
<evidence type="ECO:0000256" key="5">
    <source>
        <dbReference type="ARBA" id="ARBA00023163"/>
    </source>
</evidence>
<evidence type="ECO:0000256" key="1">
    <source>
        <dbReference type="ARBA" id="ARBA00004604"/>
    </source>
</evidence>
<dbReference type="PANTHER" id="PTHR15633">
    <property type="entry name" value="NUCLEOLAR PROTEIN 11"/>
    <property type="match status" value="1"/>
</dbReference>
<organism evidence="9 10">
    <name type="scientific">Petrolisthes cinctipes</name>
    <name type="common">Flat porcelain crab</name>
    <dbReference type="NCBI Taxonomy" id="88211"/>
    <lineage>
        <taxon>Eukaryota</taxon>
        <taxon>Metazoa</taxon>
        <taxon>Ecdysozoa</taxon>
        <taxon>Arthropoda</taxon>
        <taxon>Crustacea</taxon>
        <taxon>Multicrustacea</taxon>
        <taxon>Malacostraca</taxon>
        <taxon>Eumalacostraca</taxon>
        <taxon>Eucarida</taxon>
        <taxon>Decapoda</taxon>
        <taxon>Pleocyemata</taxon>
        <taxon>Anomura</taxon>
        <taxon>Galatheoidea</taxon>
        <taxon>Porcellanidae</taxon>
        <taxon>Petrolisthes</taxon>
    </lineage>
</organism>
<dbReference type="Pfam" id="PF20998">
    <property type="entry name" value="Nol11_C"/>
    <property type="match status" value="1"/>
</dbReference>
<name>A0AAE1KG91_PETCI</name>
<dbReference type="GO" id="GO:0003723">
    <property type="term" value="F:RNA binding"/>
    <property type="evidence" value="ECO:0007669"/>
    <property type="project" value="TreeGrafter"/>
</dbReference>
<keyword evidence="3" id="KW-0805">Transcription regulation</keyword>
<dbReference type="PANTHER" id="PTHR15633:SF2">
    <property type="entry name" value="NUCLEOLAR PROTEIN 11"/>
    <property type="match status" value="1"/>
</dbReference>
<dbReference type="GO" id="GO:0005730">
    <property type="term" value="C:nucleolus"/>
    <property type="evidence" value="ECO:0007669"/>
    <property type="project" value="UniProtKB-SubCell"/>
</dbReference>
<keyword evidence="10" id="KW-1185">Reference proteome</keyword>
<evidence type="ECO:0000259" key="7">
    <source>
        <dbReference type="Pfam" id="PF08168"/>
    </source>
</evidence>
<evidence type="ECO:0000256" key="4">
    <source>
        <dbReference type="ARBA" id="ARBA00023159"/>
    </source>
</evidence>
<reference evidence="9" key="1">
    <citation type="submission" date="2023-10" db="EMBL/GenBank/DDBJ databases">
        <title>Genome assemblies of two species of porcelain crab, Petrolisthes cinctipes and Petrolisthes manimaculis (Anomura: Porcellanidae).</title>
        <authorList>
            <person name="Angst P."/>
        </authorList>
    </citation>
    <scope>NUCLEOTIDE SEQUENCE</scope>
    <source>
        <strain evidence="9">PB745_01</strain>
        <tissue evidence="9">Gill</tissue>
    </source>
</reference>
<evidence type="ECO:0000259" key="8">
    <source>
        <dbReference type="Pfam" id="PF20998"/>
    </source>
</evidence>
<evidence type="ECO:0000256" key="6">
    <source>
        <dbReference type="ARBA" id="ARBA00023242"/>
    </source>
</evidence>
<dbReference type="GO" id="GO:0030490">
    <property type="term" value="P:maturation of SSU-rRNA"/>
    <property type="evidence" value="ECO:0007669"/>
    <property type="project" value="InterPro"/>
</dbReference>
<dbReference type="SUPFAM" id="SSF101898">
    <property type="entry name" value="NHL repeat"/>
    <property type="match status" value="1"/>
</dbReference>
<dbReference type="AlphaFoldDB" id="A0AAE1KG91"/>
<keyword evidence="5" id="KW-0804">Transcription</keyword>
<feature type="domain" description="Nucleolar protein 11 C-terminal" evidence="8">
    <location>
        <begin position="356"/>
        <end position="556"/>
    </location>
</feature>
<evidence type="ECO:0008006" key="11">
    <source>
        <dbReference type="Google" id="ProtNLM"/>
    </source>
</evidence>
<dbReference type="Proteomes" id="UP001286313">
    <property type="component" value="Unassembled WGS sequence"/>
</dbReference>
<dbReference type="InterPro" id="IPR042859">
    <property type="entry name" value="NOL11"/>
</dbReference>
<accession>A0AAE1KG91</accession>
<evidence type="ECO:0000313" key="9">
    <source>
        <dbReference type="EMBL" id="KAK3874491.1"/>
    </source>
</evidence>
<feature type="domain" description="Nucleolar protein 11 N-terminal" evidence="7">
    <location>
        <begin position="3"/>
        <end position="317"/>
    </location>
</feature>
<dbReference type="InterPro" id="IPR012584">
    <property type="entry name" value="NOL11_N"/>
</dbReference>